<dbReference type="Proteomes" id="UP000286287">
    <property type="component" value="Unassembled WGS sequence"/>
</dbReference>
<evidence type="ECO:0000313" key="2">
    <source>
        <dbReference type="Proteomes" id="UP000286287"/>
    </source>
</evidence>
<proteinExistence type="predicted"/>
<keyword evidence="2" id="KW-1185">Reference proteome</keyword>
<sequence length="62" mass="7059">MLRGAKPECDLYRASLRTMRTPMYPIERLRGEVYGDAATFEVIKIDDTRIKELIKAGDIGLT</sequence>
<dbReference type="EMBL" id="QYUJ01000010">
    <property type="protein sequence ID" value="RJF74530.1"/>
    <property type="molecule type" value="Genomic_DNA"/>
</dbReference>
<dbReference type="AlphaFoldDB" id="A0A418VEK6"/>
<reference evidence="1 2" key="1">
    <citation type="submission" date="2018-09" db="EMBL/GenBank/DDBJ databases">
        <authorList>
            <person name="Zhu H."/>
        </authorList>
    </citation>
    <scope>NUCLEOTIDE SEQUENCE [LARGE SCALE GENOMIC DNA]</scope>
    <source>
        <strain evidence="1 2">K2S05-167</strain>
    </source>
</reference>
<protein>
    <submittedName>
        <fullName evidence="1">Uncharacterized protein</fullName>
    </submittedName>
</protein>
<organism evidence="1 2">
    <name type="scientific">Deinococcus cavernae</name>
    <dbReference type="NCBI Taxonomy" id="2320857"/>
    <lineage>
        <taxon>Bacteria</taxon>
        <taxon>Thermotogati</taxon>
        <taxon>Deinococcota</taxon>
        <taxon>Deinococci</taxon>
        <taxon>Deinococcales</taxon>
        <taxon>Deinococcaceae</taxon>
        <taxon>Deinococcus</taxon>
    </lineage>
</organism>
<accession>A0A418VEK6</accession>
<name>A0A418VEK6_9DEIO</name>
<evidence type="ECO:0000313" key="1">
    <source>
        <dbReference type="EMBL" id="RJF74530.1"/>
    </source>
</evidence>
<gene>
    <name evidence="1" type="ORF">D3875_04420</name>
</gene>
<comment type="caution">
    <text evidence="1">The sequence shown here is derived from an EMBL/GenBank/DDBJ whole genome shotgun (WGS) entry which is preliminary data.</text>
</comment>